<feature type="region of interest" description="Disordered" evidence="1">
    <location>
        <begin position="1"/>
        <end position="41"/>
    </location>
</feature>
<sequence length="443" mass="50354">MLKSSDTTTTSTGSGSCSPSAYSAGKWSYSPRTNKSSLSDPSKDSLEFAGFQGCASSREFLWHLAADQEAQYNRFPAVSSWKWDLSSTSCSSSDFRSLDAEKHKEEFIRELVERGGWLILGDSITEGHFFSISCSLYPHVVALPDYVANPYFDRAWPQNMYLNPNSPLIPTLTFPPGFNITQTPLITFRRIDLLLSTEELVELHREKHLKGEDQGQGFELFSDEKVWTLSPTEYLPEIFLAPLPKANYANLIVSTAGHWTTTLFSGYANEPTKEGIERHGEGLDGLIDFFGQAMEVWADQVQEAINKDRQGVVLADGKGRARRQVLVRAYLTGHEDCHDHRKPWTKVKPMKWNWYNWGSIWKYNDIFEKVVSKMQYPDIHYLAIERPARLRPDAHATGDCLHIMAGAGVLEGWTEYLWHFISKENPNLKAEKGMRVYSGTRFQ</sequence>
<evidence type="ECO:0000256" key="1">
    <source>
        <dbReference type="SAM" id="MobiDB-lite"/>
    </source>
</evidence>
<protein>
    <submittedName>
        <fullName evidence="2">Uncharacterized protein</fullName>
    </submittedName>
</protein>
<dbReference type="PROSITE" id="PS51257">
    <property type="entry name" value="PROKAR_LIPOPROTEIN"/>
    <property type="match status" value="1"/>
</dbReference>
<dbReference type="AlphaFoldDB" id="A0A8H5G5H4"/>
<dbReference type="EMBL" id="JAACJN010000230">
    <property type="protein sequence ID" value="KAF5358739.1"/>
    <property type="molecule type" value="Genomic_DNA"/>
</dbReference>
<accession>A0A8H5G5H4</accession>
<dbReference type="OrthoDB" id="630188at2759"/>
<keyword evidence="3" id="KW-1185">Reference proteome</keyword>
<evidence type="ECO:0000313" key="2">
    <source>
        <dbReference type="EMBL" id="KAF5358739.1"/>
    </source>
</evidence>
<comment type="caution">
    <text evidence="2">The sequence shown here is derived from an EMBL/GenBank/DDBJ whole genome shotgun (WGS) entry which is preliminary data.</text>
</comment>
<proteinExistence type="predicted"/>
<gene>
    <name evidence="2" type="ORF">D9757_012264</name>
</gene>
<feature type="compositionally biased region" description="Low complexity" evidence="1">
    <location>
        <begin position="1"/>
        <end position="25"/>
    </location>
</feature>
<organism evidence="2 3">
    <name type="scientific">Collybiopsis confluens</name>
    <dbReference type="NCBI Taxonomy" id="2823264"/>
    <lineage>
        <taxon>Eukaryota</taxon>
        <taxon>Fungi</taxon>
        <taxon>Dikarya</taxon>
        <taxon>Basidiomycota</taxon>
        <taxon>Agaricomycotina</taxon>
        <taxon>Agaricomycetes</taxon>
        <taxon>Agaricomycetidae</taxon>
        <taxon>Agaricales</taxon>
        <taxon>Marasmiineae</taxon>
        <taxon>Omphalotaceae</taxon>
        <taxon>Collybiopsis</taxon>
    </lineage>
</organism>
<reference evidence="2 3" key="1">
    <citation type="journal article" date="2020" name="ISME J.">
        <title>Uncovering the hidden diversity of litter-decomposition mechanisms in mushroom-forming fungi.</title>
        <authorList>
            <person name="Floudas D."/>
            <person name="Bentzer J."/>
            <person name="Ahren D."/>
            <person name="Johansson T."/>
            <person name="Persson P."/>
            <person name="Tunlid A."/>
        </authorList>
    </citation>
    <scope>NUCLEOTIDE SEQUENCE [LARGE SCALE GENOMIC DNA]</scope>
    <source>
        <strain evidence="2 3">CBS 406.79</strain>
    </source>
</reference>
<name>A0A8H5G5H4_9AGAR</name>
<dbReference type="Proteomes" id="UP000518752">
    <property type="component" value="Unassembled WGS sequence"/>
</dbReference>
<evidence type="ECO:0000313" key="3">
    <source>
        <dbReference type="Proteomes" id="UP000518752"/>
    </source>
</evidence>